<dbReference type="KEGG" id="hqi:H9L05_06225"/>
<dbReference type="InterPro" id="IPR015943">
    <property type="entry name" value="WD40/YVTN_repeat-like_dom_sf"/>
</dbReference>
<sequence>MNYKRYLLSATLLLTLVTGCSDRDGLDGLLASQRPILTDDLVNPIGMSVAPNGRVWVSETGTGRNDGRVSVVTGTGQVYPVFTGFQSELRPDGDVSSLGHVLYRDGILYILGGYFGKLYRVDVSSYRLGDPARPASSLPSEDIGAFVLSQNLSSPLESNIYSMTFGPDGSLYIVDAGANAIIRRDKDNGRLSVFARFPNITLQNQPVPTTQAVPTGIVHDGSRFLVSLLTGFSFAPGAAKIMQVSNTGVVSDYRTGFTTLTDIELTANKAPVVTQLAEFVFQPPTNVGFQPNTGAVRNESGTVLLGGLSRPTDIERISGSTYYVLTNGDGTIRRVTF</sequence>
<gene>
    <name evidence="1" type="ORF">H9L05_06225</name>
</gene>
<dbReference type="RefSeq" id="WP_187733444.1">
    <property type="nucleotide sequence ID" value="NZ_BMFN01000001.1"/>
</dbReference>
<organism evidence="1 2">
    <name type="scientific">Hymenobacter qilianensis</name>
    <dbReference type="NCBI Taxonomy" id="1385715"/>
    <lineage>
        <taxon>Bacteria</taxon>
        <taxon>Pseudomonadati</taxon>
        <taxon>Bacteroidota</taxon>
        <taxon>Cytophagia</taxon>
        <taxon>Cytophagales</taxon>
        <taxon>Hymenobacteraceae</taxon>
        <taxon>Hymenobacter</taxon>
    </lineage>
</organism>
<dbReference type="EMBL" id="CP060784">
    <property type="protein sequence ID" value="QNP53224.1"/>
    <property type="molecule type" value="Genomic_DNA"/>
</dbReference>
<proteinExistence type="predicted"/>
<evidence type="ECO:0000313" key="1">
    <source>
        <dbReference type="EMBL" id="QNP53224.1"/>
    </source>
</evidence>
<dbReference type="NCBIfam" id="NF033206">
    <property type="entry name" value="ScyE_fam"/>
    <property type="match status" value="1"/>
</dbReference>
<dbReference type="Gene3D" id="2.130.10.10">
    <property type="entry name" value="YVTN repeat-like/Quinoprotein amine dehydrogenase"/>
    <property type="match status" value="1"/>
</dbReference>
<name>A0A7H0GY58_9BACT</name>
<dbReference type="Proteomes" id="UP000516093">
    <property type="component" value="Chromosome"/>
</dbReference>
<keyword evidence="2" id="KW-1185">Reference proteome</keyword>
<dbReference type="AlphaFoldDB" id="A0A7H0GY58"/>
<dbReference type="InterPro" id="IPR048031">
    <property type="entry name" value="ScyD/ScyE-like"/>
</dbReference>
<dbReference type="SUPFAM" id="SSF63829">
    <property type="entry name" value="Calcium-dependent phosphotriesterase"/>
    <property type="match status" value="1"/>
</dbReference>
<dbReference type="PROSITE" id="PS51257">
    <property type="entry name" value="PROKAR_LIPOPROTEIN"/>
    <property type="match status" value="1"/>
</dbReference>
<protein>
    <submittedName>
        <fullName evidence="1">ScyD/ScyE family protein</fullName>
    </submittedName>
</protein>
<accession>A0A7H0GY58</accession>
<evidence type="ECO:0000313" key="2">
    <source>
        <dbReference type="Proteomes" id="UP000516093"/>
    </source>
</evidence>
<reference evidence="1 2" key="1">
    <citation type="submission" date="2020-08" db="EMBL/GenBank/DDBJ databases">
        <title>Genome sequence of Hymenobacter qilianensis JCM 19763T.</title>
        <authorList>
            <person name="Hyun D.-W."/>
            <person name="Bae J.-W."/>
        </authorList>
    </citation>
    <scope>NUCLEOTIDE SEQUENCE [LARGE SCALE GENOMIC DNA]</scope>
    <source>
        <strain evidence="1 2">JCM 19763</strain>
    </source>
</reference>